<feature type="domain" description="SKP1 component dimerisation" evidence="8">
    <location>
        <begin position="127"/>
        <end position="174"/>
    </location>
</feature>
<dbReference type="InterPro" id="IPR011333">
    <property type="entry name" value="SKP1/BTB/POZ_sf"/>
</dbReference>
<evidence type="ECO:0000259" key="9">
    <source>
        <dbReference type="Pfam" id="PF03931"/>
    </source>
</evidence>
<reference evidence="10" key="1">
    <citation type="submission" date="2023-03" db="UniProtKB">
        <authorList>
            <consortium name="Ensembl"/>
        </authorList>
    </citation>
    <scope>IDENTIFICATION</scope>
</reference>
<dbReference type="FunFam" id="3.30.710.10:FF:000270">
    <property type="entry name" value="S-phase kinase-associated protein 1"/>
    <property type="match status" value="1"/>
</dbReference>
<dbReference type="Gene3D" id="3.30.710.10">
    <property type="entry name" value="Potassium Channel Kv1.1, Chain A"/>
    <property type="match status" value="1"/>
</dbReference>
<dbReference type="InterPro" id="IPR001232">
    <property type="entry name" value="SKP1-like"/>
</dbReference>
<dbReference type="Pfam" id="PF03931">
    <property type="entry name" value="Skp1_POZ"/>
    <property type="match status" value="1"/>
</dbReference>
<dbReference type="PANTHER" id="PTHR11165">
    <property type="entry name" value="SKP1"/>
    <property type="match status" value="1"/>
</dbReference>
<evidence type="ECO:0000256" key="1">
    <source>
        <dbReference type="ARBA" id="ARBA00004906"/>
    </source>
</evidence>
<dbReference type="CDD" id="cd18322">
    <property type="entry name" value="BTB_POZ_SKP1"/>
    <property type="match status" value="1"/>
</dbReference>
<organism evidence="10">
    <name type="scientific">Equus asinus asinus</name>
    <dbReference type="NCBI Taxonomy" id="83772"/>
    <lineage>
        <taxon>Eukaryota</taxon>
        <taxon>Metazoa</taxon>
        <taxon>Chordata</taxon>
        <taxon>Craniata</taxon>
        <taxon>Vertebrata</taxon>
        <taxon>Euteleostomi</taxon>
        <taxon>Mammalia</taxon>
        <taxon>Eutheria</taxon>
        <taxon>Laurasiatheria</taxon>
        <taxon>Perissodactyla</taxon>
        <taxon>Equidae</taxon>
        <taxon>Equus</taxon>
    </lineage>
</organism>
<dbReference type="SUPFAM" id="SSF54695">
    <property type="entry name" value="POZ domain"/>
    <property type="match status" value="1"/>
</dbReference>
<feature type="domain" description="SKP1 component POZ" evidence="9">
    <location>
        <begin position="51"/>
        <end position="81"/>
    </location>
</feature>
<dbReference type="Pfam" id="PF01466">
    <property type="entry name" value="Skp1"/>
    <property type="match status" value="1"/>
</dbReference>
<feature type="chain" id="PRO_5034676119" description="S-phase kinase-associated protein 1" evidence="7">
    <location>
        <begin position="19"/>
        <end position="177"/>
    </location>
</feature>
<sequence length="177" mass="20329">MLLRELFLVSLFRQCVLQVTCFRHSLIGVNVIMELGNTGNSLLVFLDLGMDDEGDDDPVPLPNVNAAILKKVIQWCTHHKDDPPPPEDDENKEKRTDDIPVWDQEFLKVDQGTLFELILAANYLDIKGLLDVTCKTVANMIKGKTPEEIRKTFNIKNDFTEEEEAQVRKENQWCEEK</sequence>
<dbReference type="InterPro" id="IPR036296">
    <property type="entry name" value="SKP1-like_dim_sf"/>
</dbReference>
<comment type="similarity">
    <text evidence="2">Belongs to the SKP1 family.</text>
</comment>
<evidence type="ECO:0000256" key="7">
    <source>
        <dbReference type="SAM" id="SignalP"/>
    </source>
</evidence>
<evidence type="ECO:0000256" key="6">
    <source>
        <dbReference type="ARBA" id="ARBA00033452"/>
    </source>
</evidence>
<evidence type="ECO:0000259" key="8">
    <source>
        <dbReference type="Pfam" id="PF01466"/>
    </source>
</evidence>
<evidence type="ECO:0000256" key="2">
    <source>
        <dbReference type="ARBA" id="ARBA00009993"/>
    </source>
</evidence>
<evidence type="ECO:0000256" key="5">
    <source>
        <dbReference type="ARBA" id="ARBA00033118"/>
    </source>
</evidence>
<dbReference type="Ensembl" id="ENSEAST00005029466.1">
    <property type="protein sequence ID" value="ENSEASP00005027139.1"/>
    <property type="gene ID" value="ENSEASG00005018487.1"/>
</dbReference>
<dbReference type="SMART" id="SM00512">
    <property type="entry name" value="Skp1"/>
    <property type="match status" value="1"/>
</dbReference>
<keyword evidence="4" id="KW-0833">Ubl conjugation pathway</keyword>
<proteinExistence type="inferred from homology"/>
<dbReference type="SUPFAM" id="SSF81382">
    <property type="entry name" value="Skp1 dimerisation domain-like"/>
    <property type="match status" value="1"/>
</dbReference>
<dbReference type="AlphaFoldDB" id="A0A8C4MTG4"/>
<gene>
    <name evidence="10" type="primary">SKP1</name>
</gene>
<evidence type="ECO:0000256" key="3">
    <source>
        <dbReference type="ARBA" id="ARBA00014544"/>
    </source>
</evidence>
<accession>A0A8C4MTG4</accession>
<feature type="signal peptide" evidence="7">
    <location>
        <begin position="1"/>
        <end position="18"/>
    </location>
</feature>
<keyword evidence="7" id="KW-0732">Signal</keyword>
<dbReference type="InterPro" id="IPR016073">
    <property type="entry name" value="Skp1_comp_POZ"/>
</dbReference>
<dbReference type="GO" id="GO:0006511">
    <property type="term" value="P:ubiquitin-dependent protein catabolic process"/>
    <property type="evidence" value="ECO:0007669"/>
    <property type="project" value="InterPro"/>
</dbReference>
<evidence type="ECO:0000313" key="10">
    <source>
        <dbReference type="Ensembl" id="ENSEASP00005027139.1"/>
    </source>
</evidence>
<protein>
    <recommendedName>
        <fullName evidence="3">S-phase kinase-associated protein 1</fullName>
    </recommendedName>
    <alternativeName>
        <fullName evidence="6">Cyclin-A/CDK2-associated protein p19</fullName>
    </alternativeName>
    <alternativeName>
        <fullName evidence="5">p19skp1</fullName>
    </alternativeName>
</protein>
<comment type="pathway">
    <text evidence="1">Protein modification; protein ubiquitination.</text>
</comment>
<evidence type="ECO:0000256" key="4">
    <source>
        <dbReference type="ARBA" id="ARBA00022786"/>
    </source>
</evidence>
<name>A0A8C4MTG4_EQUAS</name>
<dbReference type="InterPro" id="IPR016072">
    <property type="entry name" value="Skp1_comp_dimer"/>
</dbReference>
<dbReference type="InterPro" id="IPR016897">
    <property type="entry name" value="SKP1"/>
</dbReference>